<dbReference type="SMART" id="SM00184">
    <property type="entry name" value="RING"/>
    <property type="match status" value="1"/>
</dbReference>
<accession>A0A1V6PY70</accession>
<dbReference type="InterPro" id="IPR001841">
    <property type="entry name" value="Znf_RING"/>
</dbReference>
<dbReference type="EC" id="2.3.2.27" evidence="2"/>
<comment type="catalytic activity">
    <reaction evidence="1">
        <text>S-ubiquitinyl-[E2 ubiquitin-conjugating enzyme]-L-cysteine + [acceptor protein]-L-lysine = [E2 ubiquitin-conjugating enzyme]-L-cysteine + N(6)-ubiquitinyl-[acceptor protein]-L-lysine.</text>
        <dbReference type="EC" id="2.3.2.27"/>
    </reaction>
</comment>
<evidence type="ECO:0000256" key="5">
    <source>
        <dbReference type="ARBA" id="ARBA00023163"/>
    </source>
</evidence>
<name>A0A1V6PY70_9EURO</name>
<evidence type="ECO:0000256" key="7">
    <source>
        <dbReference type="SAM" id="MobiDB-lite"/>
    </source>
</evidence>
<keyword evidence="6" id="KW-0479">Metal-binding</keyword>
<keyword evidence="4" id="KW-0805">Transcription regulation</keyword>
<dbReference type="EMBL" id="MDYN01000024">
    <property type="protein sequence ID" value="OQD81959.1"/>
    <property type="molecule type" value="Genomic_DNA"/>
</dbReference>
<feature type="compositionally biased region" description="Low complexity" evidence="7">
    <location>
        <begin position="124"/>
        <end position="133"/>
    </location>
</feature>
<protein>
    <recommendedName>
        <fullName evidence="2">RING-type E3 ubiquitin transferase</fullName>
        <ecNumber evidence="2">2.3.2.27</ecNumber>
    </recommendedName>
</protein>
<feature type="domain" description="RING-type" evidence="8">
    <location>
        <begin position="57"/>
        <end position="97"/>
    </location>
</feature>
<evidence type="ECO:0000259" key="8">
    <source>
        <dbReference type="PROSITE" id="PS50089"/>
    </source>
</evidence>
<dbReference type="PANTHER" id="PTHR46077">
    <property type="entry name" value="E3 UBIQUITIN-PROTEIN LIGASE TOPORS"/>
    <property type="match status" value="1"/>
</dbReference>
<feature type="region of interest" description="Disordered" evidence="7">
    <location>
        <begin position="113"/>
        <end position="162"/>
    </location>
</feature>
<dbReference type="Gene3D" id="3.30.40.10">
    <property type="entry name" value="Zinc/RING finger domain, C3HC4 (zinc finger)"/>
    <property type="match status" value="1"/>
</dbReference>
<evidence type="ECO:0000313" key="10">
    <source>
        <dbReference type="Proteomes" id="UP000191672"/>
    </source>
</evidence>
<evidence type="ECO:0000256" key="1">
    <source>
        <dbReference type="ARBA" id="ARBA00000900"/>
    </source>
</evidence>
<proteinExistence type="predicted"/>
<keyword evidence="10" id="KW-1185">Reference proteome</keyword>
<dbReference type="SUPFAM" id="SSF57850">
    <property type="entry name" value="RING/U-box"/>
    <property type="match status" value="1"/>
</dbReference>
<dbReference type="AlphaFoldDB" id="A0A1V6PY70"/>
<sequence>MAFDDAKKELCSRKKTAEEVLPPERDSTNLMDDEVRQQILQRTLQEVDEESDVANPCVICLDKITEPCVAQPCHHANFDFLCLVSWLEQQPTCPLCKSELIAVKYELQAPQGPKLYKVPPRNAKPPAEAAPRSRPGPRRGPRGGHTFLQPPRPQLDDPLERRRNVYRNQTYSMRVGTNRLSQYREMTPELFNRDEELASRARKWIRRELKVFSFLNPETEEEERAPQQVSRPGHQRLESRRANNAEFLLEYVIAILRTVDLKGSAGQAEELLRDFIGRENARLFIHELQAIQILRELLLTEDEGNPISWITVRVLLAIEAELNLFVDGHIDHGLKRRLIGPGDCSMLSNDIIHIDGRSIWL</sequence>
<dbReference type="InterPro" id="IPR013083">
    <property type="entry name" value="Znf_RING/FYVE/PHD"/>
</dbReference>
<keyword evidence="5" id="KW-0804">Transcription</keyword>
<dbReference type="GO" id="GO:0061630">
    <property type="term" value="F:ubiquitin protein ligase activity"/>
    <property type="evidence" value="ECO:0007669"/>
    <property type="project" value="UniProtKB-EC"/>
</dbReference>
<evidence type="ECO:0000256" key="3">
    <source>
        <dbReference type="ARBA" id="ARBA00022679"/>
    </source>
</evidence>
<organism evidence="9 10">
    <name type="scientific">Penicillium antarcticum</name>
    <dbReference type="NCBI Taxonomy" id="416450"/>
    <lineage>
        <taxon>Eukaryota</taxon>
        <taxon>Fungi</taxon>
        <taxon>Dikarya</taxon>
        <taxon>Ascomycota</taxon>
        <taxon>Pezizomycotina</taxon>
        <taxon>Eurotiomycetes</taxon>
        <taxon>Eurotiomycetidae</taxon>
        <taxon>Eurotiales</taxon>
        <taxon>Aspergillaceae</taxon>
        <taxon>Penicillium</taxon>
    </lineage>
</organism>
<evidence type="ECO:0000256" key="4">
    <source>
        <dbReference type="ARBA" id="ARBA00023015"/>
    </source>
</evidence>
<dbReference type="Pfam" id="PF13639">
    <property type="entry name" value="zf-RING_2"/>
    <property type="match status" value="1"/>
</dbReference>
<comment type="caution">
    <text evidence="9">The sequence shown here is derived from an EMBL/GenBank/DDBJ whole genome shotgun (WGS) entry which is preliminary data.</text>
</comment>
<evidence type="ECO:0000256" key="6">
    <source>
        <dbReference type="PROSITE-ProRule" id="PRU00175"/>
    </source>
</evidence>
<dbReference type="GO" id="GO:0000209">
    <property type="term" value="P:protein polyubiquitination"/>
    <property type="evidence" value="ECO:0007669"/>
    <property type="project" value="TreeGrafter"/>
</dbReference>
<dbReference type="Proteomes" id="UP000191672">
    <property type="component" value="Unassembled WGS sequence"/>
</dbReference>
<dbReference type="GO" id="GO:0008270">
    <property type="term" value="F:zinc ion binding"/>
    <property type="evidence" value="ECO:0007669"/>
    <property type="project" value="UniProtKB-KW"/>
</dbReference>
<keyword evidence="6" id="KW-0863">Zinc-finger</keyword>
<evidence type="ECO:0000313" key="9">
    <source>
        <dbReference type="EMBL" id="OQD81959.1"/>
    </source>
</evidence>
<keyword evidence="3" id="KW-0808">Transferase</keyword>
<dbReference type="PANTHER" id="PTHR46077:SF1">
    <property type="entry name" value="TOP1 BINDING ARGININE_SERINE RICH PROTEIN, E3 UBIQUITIN LIGASE"/>
    <property type="match status" value="1"/>
</dbReference>
<dbReference type="PROSITE" id="PS50089">
    <property type="entry name" value="ZF_RING_2"/>
    <property type="match status" value="1"/>
</dbReference>
<keyword evidence="6" id="KW-0862">Zinc</keyword>
<dbReference type="GO" id="GO:0006513">
    <property type="term" value="P:protein monoubiquitination"/>
    <property type="evidence" value="ECO:0007669"/>
    <property type="project" value="TreeGrafter"/>
</dbReference>
<dbReference type="STRING" id="416450.A0A1V6PY70"/>
<gene>
    <name evidence="9" type="ORF">PENANT_c024G09672</name>
</gene>
<reference evidence="10" key="1">
    <citation type="journal article" date="2017" name="Nat. Microbiol.">
        <title>Global analysis of biosynthetic gene clusters reveals vast potential of secondary metabolite production in Penicillium species.</title>
        <authorList>
            <person name="Nielsen J.C."/>
            <person name="Grijseels S."/>
            <person name="Prigent S."/>
            <person name="Ji B."/>
            <person name="Dainat J."/>
            <person name="Nielsen K.F."/>
            <person name="Frisvad J.C."/>
            <person name="Workman M."/>
            <person name="Nielsen J."/>
        </authorList>
    </citation>
    <scope>NUCLEOTIDE SEQUENCE [LARGE SCALE GENOMIC DNA]</scope>
    <source>
        <strain evidence="10">IBT 31811</strain>
    </source>
</reference>
<feature type="region of interest" description="Disordered" evidence="7">
    <location>
        <begin position="1"/>
        <end position="27"/>
    </location>
</feature>
<evidence type="ECO:0000256" key="2">
    <source>
        <dbReference type="ARBA" id="ARBA00012483"/>
    </source>
</evidence>